<dbReference type="PANTHER" id="PTHR43968">
    <property type="match status" value="1"/>
</dbReference>
<dbReference type="SUPFAM" id="SSF52833">
    <property type="entry name" value="Thioredoxin-like"/>
    <property type="match status" value="1"/>
</dbReference>
<evidence type="ECO:0000259" key="2">
    <source>
        <dbReference type="PROSITE" id="PS50405"/>
    </source>
</evidence>
<sequence length="225" mass="25796">MKFELVAHTLCPYVQRSVITLLEKNVAYTRTDIDLSNKPMWFKRLSPLGKVPLLKVNDDDVLFESAVICEYLDEVTPGNLLPEHAIDKARHRQWIEYGSSMLNLVANYYNAASEAEFNQLSGALRDGFERLETLIVGPYFAGECFGMVDAVYAPIFRYFDVFETLTESHLFDRLPNINQWRAQLLARHSVMAAVKQNYAAELTDFICAKNSYLAQLIKLRSETRL</sequence>
<dbReference type="Gene3D" id="1.20.1050.10">
    <property type="match status" value="1"/>
</dbReference>
<dbReference type="InterPro" id="IPR010987">
    <property type="entry name" value="Glutathione-S-Trfase_C-like"/>
</dbReference>
<evidence type="ECO:0000259" key="1">
    <source>
        <dbReference type="PROSITE" id="PS50404"/>
    </source>
</evidence>
<keyword evidence="3" id="KW-0808">Transferase</keyword>
<reference evidence="3 4" key="1">
    <citation type="submission" date="2020-04" db="EMBL/GenBank/DDBJ databases">
        <title>Pseudoalteromonas caenipelagi sp. nov., isolated from a tidal flat.</title>
        <authorList>
            <person name="Park S."/>
            <person name="Yoon J.-H."/>
        </authorList>
    </citation>
    <scope>NUCLEOTIDE SEQUENCE [LARGE SCALE GENOMIC DNA]</scope>
    <source>
        <strain evidence="3 4">JBTF-M23</strain>
    </source>
</reference>
<comment type="caution">
    <text evidence="3">The sequence shown here is derived from an EMBL/GenBank/DDBJ whole genome shotgun (WGS) entry which is preliminary data.</text>
</comment>
<dbReference type="SFLD" id="SFLDG00358">
    <property type="entry name" value="Main_(cytGST)"/>
    <property type="match status" value="1"/>
</dbReference>
<dbReference type="Proteomes" id="UP000586305">
    <property type="component" value="Unassembled WGS sequence"/>
</dbReference>
<evidence type="ECO:0000313" key="3">
    <source>
        <dbReference type="EMBL" id="NOU49803.1"/>
    </source>
</evidence>
<dbReference type="Gene3D" id="3.40.30.10">
    <property type="entry name" value="Glutaredoxin"/>
    <property type="match status" value="1"/>
</dbReference>
<dbReference type="InterPro" id="IPR036282">
    <property type="entry name" value="Glutathione-S-Trfase_C_sf"/>
</dbReference>
<protein>
    <submittedName>
        <fullName evidence="3">Glutathione S-transferase family protein</fullName>
    </submittedName>
</protein>
<proteinExistence type="predicted"/>
<name>A0A849VB20_9GAMM</name>
<organism evidence="3 4">
    <name type="scientific">Pseudoalteromonas caenipelagi</name>
    <dbReference type="NCBI Taxonomy" id="2726988"/>
    <lineage>
        <taxon>Bacteria</taxon>
        <taxon>Pseudomonadati</taxon>
        <taxon>Pseudomonadota</taxon>
        <taxon>Gammaproteobacteria</taxon>
        <taxon>Alteromonadales</taxon>
        <taxon>Pseudoalteromonadaceae</taxon>
        <taxon>Pseudoalteromonas</taxon>
    </lineage>
</organism>
<dbReference type="PROSITE" id="PS50405">
    <property type="entry name" value="GST_CTER"/>
    <property type="match status" value="1"/>
</dbReference>
<dbReference type="CDD" id="cd00299">
    <property type="entry name" value="GST_C_family"/>
    <property type="match status" value="1"/>
</dbReference>
<dbReference type="SUPFAM" id="SSF47616">
    <property type="entry name" value="GST C-terminal domain-like"/>
    <property type="match status" value="1"/>
</dbReference>
<gene>
    <name evidence="3" type="ORF">HG263_04545</name>
</gene>
<dbReference type="GO" id="GO:0005737">
    <property type="term" value="C:cytoplasm"/>
    <property type="evidence" value="ECO:0007669"/>
    <property type="project" value="TreeGrafter"/>
</dbReference>
<feature type="domain" description="GST C-terminal" evidence="2">
    <location>
        <begin position="84"/>
        <end position="205"/>
    </location>
</feature>
<dbReference type="EMBL" id="JABBPG010000001">
    <property type="protein sequence ID" value="NOU49803.1"/>
    <property type="molecule type" value="Genomic_DNA"/>
</dbReference>
<dbReference type="SFLD" id="SFLDS00019">
    <property type="entry name" value="Glutathione_Transferase_(cytos"/>
    <property type="match status" value="1"/>
</dbReference>
<dbReference type="PROSITE" id="PS50404">
    <property type="entry name" value="GST_NTER"/>
    <property type="match status" value="1"/>
</dbReference>
<dbReference type="Pfam" id="PF13410">
    <property type="entry name" value="GST_C_2"/>
    <property type="match status" value="1"/>
</dbReference>
<dbReference type="InterPro" id="IPR004045">
    <property type="entry name" value="Glutathione_S-Trfase_N"/>
</dbReference>
<dbReference type="AlphaFoldDB" id="A0A849VB20"/>
<dbReference type="InterPro" id="IPR036249">
    <property type="entry name" value="Thioredoxin-like_sf"/>
</dbReference>
<dbReference type="InterPro" id="IPR050983">
    <property type="entry name" value="GST_Omega/HSP26"/>
</dbReference>
<dbReference type="InterPro" id="IPR040079">
    <property type="entry name" value="Glutathione_S-Trfase"/>
</dbReference>
<dbReference type="Pfam" id="PF13409">
    <property type="entry name" value="GST_N_2"/>
    <property type="match status" value="1"/>
</dbReference>
<dbReference type="GO" id="GO:0016740">
    <property type="term" value="F:transferase activity"/>
    <property type="evidence" value="ECO:0007669"/>
    <property type="project" value="UniProtKB-KW"/>
</dbReference>
<evidence type="ECO:0000313" key="4">
    <source>
        <dbReference type="Proteomes" id="UP000586305"/>
    </source>
</evidence>
<keyword evidence="4" id="KW-1185">Reference proteome</keyword>
<feature type="domain" description="GST N-terminal" evidence="1">
    <location>
        <begin position="1"/>
        <end position="80"/>
    </location>
</feature>
<accession>A0A849VB20</accession>
<dbReference type="PANTHER" id="PTHR43968:SF6">
    <property type="entry name" value="GLUTATHIONE S-TRANSFERASE OMEGA"/>
    <property type="match status" value="1"/>
</dbReference>